<dbReference type="Pfam" id="PF13481">
    <property type="entry name" value="AAA_25"/>
    <property type="match status" value="1"/>
</dbReference>
<protein>
    <submittedName>
        <fullName evidence="1">Uncharacterized protein</fullName>
    </submittedName>
</protein>
<dbReference type="EMBL" id="LAZR01017649">
    <property type="protein sequence ID" value="KKL99550.1"/>
    <property type="molecule type" value="Genomic_DNA"/>
</dbReference>
<accession>A0A0F9J0U5</accession>
<proteinExistence type="predicted"/>
<dbReference type="SUPFAM" id="SSF52540">
    <property type="entry name" value="P-loop containing nucleoside triphosphate hydrolases"/>
    <property type="match status" value="1"/>
</dbReference>
<reference evidence="1" key="1">
    <citation type="journal article" date="2015" name="Nature">
        <title>Complex archaea that bridge the gap between prokaryotes and eukaryotes.</title>
        <authorList>
            <person name="Spang A."/>
            <person name="Saw J.H."/>
            <person name="Jorgensen S.L."/>
            <person name="Zaremba-Niedzwiedzka K."/>
            <person name="Martijn J."/>
            <person name="Lind A.E."/>
            <person name="van Eijk R."/>
            <person name="Schleper C."/>
            <person name="Guy L."/>
            <person name="Ettema T.J."/>
        </authorList>
    </citation>
    <scope>NUCLEOTIDE SEQUENCE</scope>
</reference>
<gene>
    <name evidence="1" type="ORF">LCGC14_1813330</name>
</gene>
<dbReference type="AlphaFoldDB" id="A0A0F9J0U5"/>
<comment type="caution">
    <text evidence="1">The sequence shown here is derived from an EMBL/GenBank/DDBJ whole genome shotgun (WGS) entry which is preliminary data.</text>
</comment>
<evidence type="ECO:0000313" key="1">
    <source>
        <dbReference type="EMBL" id="KKL99550.1"/>
    </source>
</evidence>
<dbReference type="InterPro" id="IPR027417">
    <property type="entry name" value="P-loop_NTPase"/>
</dbReference>
<dbReference type="Gene3D" id="3.40.50.300">
    <property type="entry name" value="P-loop containing nucleotide triphosphate hydrolases"/>
    <property type="match status" value="1"/>
</dbReference>
<organism evidence="1">
    <name type="scientific">marine sediment metagenome</name>
    <dbReference type="NCBI Taxonomy" id="412755"/>
    <lineage>
        <taxon>unclassified sequences</taxon>
        <taxon>metagenomes</taxon>
        <taxon>ecological metagenomes</taxon>
    </lineage>
</organism>
<sequence>MQTLARAVLAKTAIGEKLILPYKSMNDAISFRTRDLTILAGAPGGGKSTLAVNLAMKMEYPTLYLAQDSPASVLSRMTALVTQENIAHTATALTSKQKYAISKRLGNIRPTLVFERGAVTVEGIELRLEALEEWLGEPPKLVFIDNLIDLMVEGATPGDTSFYTKALPQLKRMANKYNCAVIVLHHVTRGGNASHADGRTGIAMNSLLYAGEREARHVWGVYNDGEGTINVQVLKQQDGPADPNGGLEIPLRWTPRLGSLMSKVL</sequence>
<name>A0A0F9J0U5_9ZZZZ</name>